<dbReference type="SUPFAM" id="SSF53335">
    <property type="entry name" value="S-adenosyl-L-methionine-dependent methyltransferases"/>
    <property type="match status" value="1"/>
</dbReference>
<protein>
    <recommendedName>
        <fullName evidence="2">Protein-L-isoaspartate O-methyltransferase</fullName>
    </recommendedName>
    <alternativeName>
        <fullName evidence="3">Protein L-isoaspartyl methyltransferase</fullName>
    </alternativeName>
</protein>
<dbReference type="PANTHER" id="PTHR11579:SF18">
    <property type="entry name" value="PROTEIN-L-ISOASPARTATE O-METHYLTRANSFERASE"/>
    <property type="match status" value="1"/>
</dbReference>
<name>A0ABV8CHW2_9GAMM</name>
<dbReference type="EMBL" id="JBHSAB010000031">
    <property type="protein sequence ID" value="MFC3909910.1"/>
    <property type="molecule type" value="Genomic_DNA"/>
</dbReference>
<keyword evidence="5" id="KW-1185">Reference proteome</keyword>
<sequence length="217" mass="24195">MTTQHALVNMIKQQLRTNDVLNEDILDLFESMPRQNFVPAAMQNFAYSDMQIPLAHGQRMLTPVEEGRLLQGLALKGNETVLEVGTGTGYFTALLSKKCKKVISVDYFDEFTKSARARLEQHGCTNVELITGDASQGWLDKAPYDAVVITGAVEHITESHRLQVMPGGKLAVIVGKEPIMLCKLLEQDHSGNWSESLLFETCVPALINRLKTKEFVF</sequence>
<evidence type="ECO:0000313" key="4">
    <source>
        <dbReference type="EMBL" id="MFC3909910.1"/>
    </source>
</evidence>
<organism evidence="4 5">
    <name type="scientific">Legionella dresdenensis</name>
    <dbReference type="NCBI Taxonomy" id="450200"/>
    <lineage>
        <taxon>Bacteria</taxon>
        <taxon>Pseudomonadati</taxon>
        <taxon>Pseudomonadota</taxon>
        <taxon>Gammaproteobacteria</taxon>
        <taxon>Legionellales</taxon>
        <taxon>Legionellaceae</taxon>
        <taxon>Legionella</taxon>
    </lineage>
</organism>
<dbReference type="InterPro" id="IPR000682">
    <property type="entry name" value="PCMT"/>
</dbReference>
<dbReference type="Gene3D" id="3.40.50.150">
    <property type="entry name" value="Vaccinia Virus protein VP39"/>
    <property type="match status" value="1"/>
</dbReference>
<comment type="caution">
    <text evidence="4">The sequence shown here is derived from an EMBL/GenBank/DDBJ whole genome shotgun (WGS) entry which is preliminary data.</text>
</comment>
<evidence type="ECO:0000313" key="5">
    <source>
        <dbReference type="Proteomes" id="UP001595758"/>
    </source>
</evidence>
<accession>A0ABV8CHW2</accession>
<dbReference type="PANTHER" id="PTHR11579">
    <property type="entry name" value="PROTEIN-L-ISOASPARTATE O-METHYLTRANSFERASE"/>
    <property type="match status" value="1"/>
</dbReference>
<comment type="similarity">
    <text evidence="1">Belongs to the methyltransferase superfamily. L-isoaspartyl/D-aspartyl protein methyltransferase family.</text>
</comment>
<dbReference type="RefSeq" id="WP_382344577.1">
    <property type="nucleotide sequence ID" value="NZ_JBHSAB010000031.1"/>
</dbReference>
<gene>
    <name evidence="4" type="ORF">ACFORL_12605</name>
</gene>
<dbReference type="CDD" id="cd02440">
    <property type="entry name" value="AdoMet_MTases"/>
    <property type="match status" value="1"/>
</dbReference>
<proteinExistence type="inferred from homology"/>
<evidence type="ECO:0000256" key="3">
    <source>
        <dbReference type="ARBA" id="ARBA00030757"/>
    </source>
</evidence>
<dbReference type="Proteomes" id="UP001595758">
    <property type="component" value="Unassembled WGS sequence"/>
</dbReference>
<dbReference type="InterPro" id="IPR029063">
    <property type="entry name" value="SAM-dependent_MTases_sf"/>
</dbReference>
<reference evidence="5" key="1">
    <citation type="journal article" date="2019" name="Int. J. Syst. Evol. Microbiol.">
        <title>The Global Catalogue of Microorganisms (GCM) 10K type strain sequencing project: providing services to taxonomists for standard genome sequencing and annotation.</title>
        <authorList>
            <consortium name="The Broad Institute Genomics Platform"/>
            <consortium name="The Broad Institute Genome Sequencing Center for Infectious Disease"/>
            <person name="Wu L."/>
            <person name="Ma J."/>
        </authorList>
    </citation>
    <scope>NUCLEOTIDE SEQUENCE [LARGE SCALE GENOMIC DNA]</scope>
    <source>
        <strain evidence="5">CCUG 59858</strain>
    </source>
</reference>
<dbReference type="Pfam" id="PF01135">
    <property type="entry name" value="PCMT"/>
    <property type="match status" value="1"/>
</dbReference>
<evidence type="ECO:0000256" key="1">
    <source>
        <dbReference type="ARBA" id="ARBA00005369"/>
    </source>
</evidence>
<evidence type="ECO:0000256" key="2">
    <source>
        <dbReference type="ARBA" id="ARBA00013346"/>
    </source>
</evidence>